<dbReference type="AlphaFoldDB" id="A0A2A8D0S4"/>
<protein>
    <recommendedName>
        <fullName evidence="4">DUF4199 domain-containing protein</fullName>
    </recommendedName>
</protein>
<name>A0A2A8D0S4_9BACT</name>
<organism evidence="2 3">
    <name type="scientific">Longibacter salinarum</name>
    <dbReference type="NCBI Taxonomy" id="1850348"/>
    <lineage>
        <taxon>Bacteria</taxon>
        <taxon>Pseudomonadati</taxon>
        <taxon>Rhodothermota</taxon>
        <taxon>Rhodothermia</taxon>
        <taxon>Rhodothermales</taxon>
        <taxon>Salisaetaceae</taxon>
        <taxon>Longibacter</taxon>
    </lineage>
</organism>
<keyword evidence="3" id="KW-1185">Reference proteome</keyword>
<proteinExistence type="predicted"/>
<dbReference type="InterPro" id="IPR025250">
    <property type="entry name" value="DUF4199"/>
</dbReference>
<feature type="transmembrane region" description="Helical" evidence="1">
    <location>
        <begin position="23"/>
        <end position="46"/>
    </location>
</feature>
<keyword evidence="1" id="KW-1133">Transmembrane helix</keyword>
<dbReference type="RefSeq" id="WP_098074735.1">
    <property type="nucleotide sequence ID" value="NZ_PDEQ01000002.1"/>
</dbReference>
<dbReference type="Proteomes" id="UP000220102">
    <property type="component" value="Unassembled WGS sequence"/>
</dbReference>
<dbReference type="Pfam" id="PF13858">
    <property type="entry name" value="DUF4199"/>
    <property type="match status" value="1"/>
</dbReference>
<comment type="caution">
    <text evidence="2">The sequence shown here is derived from an EMBL/GenBank/DDBJ whole genome shotgun (WGS) entry which is preliminary data.</text>
</comment>
<keyword evidence="1" id="KW-0812">Transmembrane</keyword>
<keyword evidence="1" id="KW-0472">Membrane</keyword>
<evidence type="ECO:0000313" key="2">
    <source>
        <dbReference type="EMBL" id="PEN14562.1"/>
    </source>
</evidence>
<reference evidence="2 3" key="1">
    <citation type="submission" date="2017-10" db="EMBL/GenBank/DDBJ databases">
        <title>Draft genome of Longibacter Salinarum.</title>
        <authorList>
            <person name="Goh K.M."/>
            <person name="Shamsir M.S."/>
            <person name="Lim S.W."/>
        </authorList>
    </citation>
    <scope>NUCLEOTIDE SEQUENCE [LARGE SCALE GENOMIC DNA]</scope>
    <source>
        <strain evidence="2 3">KCTC 52045</strain>
    </source>
</reference>
<accession>A0A2A8D0S4</accession>
<evidence type="ECO:0000256" key="1">
    <source>
        <dbReference type="SAM" id="Phobius"/>
    </source>
</evidence>
<gene>
    <name evidence="2" type="ORF">CRI94_05925</name>
</gene>
<sequence length="157" mass="16078">MSSKQSSILVGGLVGGILSTSPISVINCLCCLGVIIGAIAGIWYYTDQEQTSVETGNAAVMGAGIGVLAAVLSALFTFILGSIGLVPTSEEQFREAMQMEGMTTEGREALQNIQNYMTSVGGMIVITGVSAVVYAIFGAIGGAIASAIFKKNDETLG</sequence>
<feature type="transmembrane region" description="Helical" evidence="1">
    <location>
        <begin position="58"/>
        <end position="83"/>
    </location>
</feature>
<evidence type="ECO:0000313" key="3">
    <source>
        <dbReference type="Proteomes" id="UP000220102"/>
    </source>
</evidence>
<dbReference type="EMBL" id="PDEQ01000002">
    <property type="protein sequence ID" value="PEN14562.1"/>
    <property type="molecule type" value="Genomic_DNA"/>
</dbReference>
<evidence type="ECO:0008006" key="4">
    <source>
        <dbReference type="Google" id="ProtNLM"/>
    </source>
</evidence>
<dbReference type="OrthoDB" id="10002737at2"/>
<feature type="transmembrane region" description="Helical" evidence="1">
    <location>
        <begin position="124"/>
        <end position="149"/>
    </location>
</feature>